<organism evidence="2 3">
    <name type="scientific">Spongiactinospora rosea</name>
    <dbReference type="NCBI Taxonomy" id="2248750"/>
    <lineage>
        <taxon>Bacteria</taxon>
        <taxon>Bacillati</taxon>
        <taxon>Actinomycetota</taxon>
        <taxon>Actinomycetes</taxon>
        <taxon>Streptosporangiales</taxon>
        <taxon>Streptosporangiaceae</taxon>
        <taxon>Spongiactinospora</taxon>
    </lineage>
</organism>
<dbReference type="Proteomes" id="UP000253303">
    <property type="component" value="Unassembled WGS sequence"/>
</dbReference>
<feature type="region of interest" description="Disordered" evidence="1">
    <location>
        <begin position="1"/>
        <end position="28"/>
    </location>
</feature>
<dbReference type="AlphaFoldDB" id="A0A366M5S4"/>
<accession>A0A366M5S4</accession>
<dbReference type="RefSeq" id="WP_113978278.1">
    <property type="nucleotide sequence ID" value="NZ_QMEY01000001.1"/>
</dbReference>
<evidence type="ECO:0000313" key="3">
    <source>
        <dbReference type="Proteomes" id="UP000253303"/>
    </source>
</evidence>
<reference evidence="2 3" key="1">
    <citation type="submission" date="2018-06" db="EMBL/GenBank/DDBJ databases">
        <title>Sphaerisporangium craniellae sp. nov., isolated from a marine sponge in the South China Sea.</title>
        <authorList>
            <person name="Li L."/>
        </authorList>
    </citation>
    <scope>NUCLEOTIDE SEQUENCE [LARGE SCALE GENOMIC DNA]</scope>
    <source>
        <strain evidence="2 3">LHW63015</strain>
    </source>
</reference>
<dbReference type="EMBL" id="QMEY01000001">
    <property type="protein sequence ID" value="RBQ21555.1"/>
    <property type="molecule type" value="Genomic_DNA"/>
</dbReference>
<proteinExistence type="predicted"/>
<dbReference type="OrthoDB" id="9800945at2"/>
<name>A0A366M5S4_9ACTN</name>
<comment type="caution">
    <text evidence="2">The sequence shown here is derived from an EMBL/GenBank/DDBJ whole genome shotgun (WGS) entry which is preliminary data.</text>
</comment>
<feature type="compositionally biased region" description="Pro residues" evidence="1">
    <location>
        <begin position="1"/>
        <end position="10"/>
    </location>
</feature>
<protein>
    <submittedName>
        <fullName evidence="2">Uncharacterized protein</fullName>
    </submittedName>
</protein>
<evidence type="ECO:0000313" key="2">
    <source>
        <dbReference type="EMBL" id="RBQ21555.1"/>
    </source>
</evidence>
<gene>
    <name evidence="2" type="ORF">DP939_02265</name>
</gene>
<sequence length="102" mass="11352">MSPDPKPPLPTALGEPIPRIPVDEREGGPFDQIRHIATIAVDLWSVGPDGPYYNPAQTRSETTRLQMREALLHLLELGLLDIDTERLAASRSWPSTREVQEG</sequence>
<evidence type="ECO:0000256" key="1">
    <source>
        <dbReference type="SAM" id="MobiDB-lite"/>
    </source>
</evidence>
<keyword evidence="3" id="KW-1185">Reference proteome</keyword>